<gene>
    <name evidence="3" type="ORF">E4665_04820</name>
</gene>
<dbReference type="GO" id="GO:0003677">
    <property type="term" value="F:DNA binding"/>
    <property type="evidence" value="ECO:0007669"/>
    <property type="project" value="UniProtKB-KW"/>
</dbReference>
<dbReference type="InterPro" id="IPR000835">
    <property type="entry name" value="HTH_MarR-typ"/>
</dbReference>
<dbReference type="GO" id="GO:0006950">
    <property type="term" value="P:response to stress"/>
    <property type="evidence" value="ECO:0007669"/>
    <property type="project" value="TreeGrafter"/>
</dbReference>
<dbReference type="InterPro" id="IPR036388">
    <property type="entry name" value="WH-like_DNA-bd_sf"/>
</dbReference>
<dbReference type="AlphaFoldDB" id="A0A4Z0GRK8"/>
<comment type="caution">
    <text evidence="3">The sequence shown here is derived from an EMBL/GenBank/DDBJ whole genome shotgun (WGS) entry which is preliminary data.</text>
</comment>
<feature type="domain" description="HTH marR-type" evidence="2">
    <location>
        <begin position="30"/>
        <end position="122"/>
    </location>
</feature>
<dbReference type="PANTHER" id="PTHR33164">
    <property type="entry name" value="TRANSCRIPTIONAL REGULATOR, MARR FAMILY"/>
    <property type="match status" value="1"/>
</dbReference>
<reference evidence="3 4" key="1">
    <citation type="journal article" date="2015" name="Int. J. Syst. Evol. Microbiol.">
        <title>Sporolactobacillus shoreae sp. nov. and Sporolactobacillus spathodeae sp. nov., two spore-forming lactic acid bacteria isolated from tree barks in Thailand.</title>
        <authorList>
            <person name="Thamacharoensuk T."/>
            <person name="Kitahara M."/>
            <person name="Ohkuma M."/>
            <person name="Thongchul N."/>
            <person name="Tanasupawat S."/>
        </authorList>
    </citation>
    <scope>NUCLEOTIDE SEQUENCE [LARGE SCALE GENOMIC DNA]</scope>
    <source>
        <strain evidence="3 4">BK92</strain>
    </source>
</reference>
<dbReference type="Gene3D" id="1.10.10.10">
    <property type="entry name" value="Winged helix-like DNA-binding domain superfamily/Winged helix DNA-binding domain"/>
    <property type="match status" value="1"/>
</dbReference>
<proteinExistence type="predicted"/>
<dbReference type="InterPro" id="IPR039422">
    <property type="entry name" value="MarR/SlyA-like"/>
</dbReference>
<dbReference type="EMBL" id="SRJD01000004">
    <property type="protein sequence ID" value="TGA99110.1"/>
    <property type="molecule type" value="Genomic_DNA"/>
</dbReference>
<dbReference type="InterPro" id="IPR036390">
    <property type="entry name" value="WH_DNA-bd_sf"/>
</dbReference>
<dbReference type="SUPFAM" id="SSF46785">
    <property type="entry name" value="Winged helix' DNA-binding domain"/>
    <property type="match status" value="1"/>
</dbReference>
<dbReference type="RefSeq" id="WP_135347666.1">
    <property type="nucleotide sequence ID" value="NZ_SRJD01000004.1"/>
</dbReference>
<dbReference type="Proteomes" id="UP000298347">
    <property type="component" value="Unassembled WGS sequence"/>
</dbReference>
<dbReference type="Pfam" id="PF12802">
    <property type="entry name" value="MarR_2"/>
    <property type="match status" value="1"/>
</dbReference>
<evidence type="ECO:0000313" key="3">
    <source>
        <dbReference type="EMBL" id="TGA99110.1"/>
    </source>
</evidence>
<protein>
    <submittedName>
        <fullName evidence="3">MarR family transcriptional regulator</fullName>
    </submittedName>
</protein>
<sequence length="155" mass="17705">MAINQPTFMSNCIYFTASHLLRELERLANESFAPTGMAPAYTYMMLMISRNDGLTMTELADAFDYEQSTLSRMVQKLVSRGWLEKKRQGHQTRLFITTRAAAILPVMEESLNVFRELSDEMMGGRSEKLQTSHTMLAATQRARTHLNTVKRGHLL</sequence>
<dbReference type="GO" id="GO:0003700">
    <property type="term" value="F:DNA-binding transcription factor activity"/>
    <property type="evidence" value="ECO:0007669"/>
    <property type="project" value="InterPro"/>
</dbReference>
<dbReference type="OrthoDB" id="1551170at2"/>
<dbReference type="SMART" id="SM00347">
    <property type="entry name" value="HTH_MARR"/>
    <property type="match status" value="1"/>
</dbReference>
<evidence type="ECO:0000259" key="2">
    <source>
        <dbReference type="SMART" id="SM00347"/>
    </source>
</evidence>
<evidence type="ECO:0000313" key="4">
    <source>
        <dbReference type="Proteomes" id="UP000298347"/>
    </source>
</evidence>
<dbReference type="PANTHER" id="PTHR33164:SF43">
    <property type="entry name" value="HTH-TYPE TRANSCRIPTIONAL REPRESSOR YETL"/>
    <property type="match status" value="1"/>
</dbReference>
<name>A0A4Z0GRK8_9BACL</name>
<accession>A0A4Z0GRK8</accession>
<keyword evidence="4" id="KW-1185">Reference proteome</keyword>
<organism evidence="3 4">
    <name type="scientific">Sporolactobacillus shoreae</name>
    <dbReference type="NCBI Taxonomy" id="1465501"/>
    <lineage>
        <taxon>Bacteria</taxon>
        <taxon>Bacillati</taxon>
        <taxon>Bacillota</taxon>
        <taxon>Bacilli</taxon>
        <taxon>Bacillales</taxon>
        <taxon>Sporolactobacillaceae</taxon>
        <taxon>Sporolactobacillus</taxon>
    </lineage>
</organism>
<keyword evidence="1" id="KW-0238">DNA-binding</keyword>
<evidence type="ECO:0000256" key="1">
    <source>
        <dbReference type="ARBA" id="ARBA00023125"/>
    </source>
</evidence>